<accession>A0A4Y9R2E6</accession>
<dbReference type="Gene3D" id="1.20.120.1630">
    <property type="match status" value="1"/>
</dbReference>
<dbReference type="PANTHER" id="PTHR32251:SF23">
    <property type="entry name" value="3-OXO-5-ALPHA-STEROID 4-DEHYDROGENASE (DUF1295)"/>
    <property type="match status" value="1"/>
</dbReference>
<comment type="caution">
    <text evidence="2">The sequence shown here is derived from an EMBL/GenBank/DDBJ whole genome shotgun (WGS) entry which is preliminary data.</text>
</comment>
<sequence length="278" mass="31208">MQPLVVCLWICAGTIVATWLLSVLTREYSWVDRVWSLSPIVYVWVFAAASGFENARLVLMAVLVTLWGARLTFNFARKGGYARGGEDYRWAALRARMPKPAFQAFNLLFIAGYQNALILGMTLSTFTVSQAMPTPLGVADVLVAALFLLLLIGETIADQQQWDFHQWKKSEIADGRAPSARFLQTGLFRYSRHPNFFFEQAQWWALYLFAVVATGSVLHWTILGPLLLTALFIGSTIFTESLSKARHPEYADYQATTSAIVPWFPRRRTTEAAEAPAS</sequence>
<dbReference type="RefSeq" id="WP_135119381.1">
    <property type="nucleotide sequence ID" value="NZ_SPQZ01000002.1"/>
</dbReference>
<name>A0A4Y9R2E6_9MICO</name>
<feature type="transmembrane region" description="Helical" evidence="1">
    <location>
        <begin position="41"/>
        <end position="69"/>
    </location>
</feature>
<protein>
    <submittedName>
        <fullName evidence="2">DUF1295 domain-containing protein</fullName>
    </submittedName>
</protein>
<feature type="transmembrane region" description="Helical" evidence="1">
    <location>
        <begin position="196"/>
        <end position="214"/>
    </location>
</feature>
<feature type="transmembrane region" description="Helical" evidence="1">
    <location>
        <begin position="104"/>
        <end position="126"/>
    </location>
</feature>
<dbReference type="EMBL" id="SPQZ01000002">
    <property type="protein sequence ID" value="TFV98851.1"/>
    <property type="molecule type" value="Genomic_DNA"/>
</dbReference>
<organism evidence="2 3">
    <name type="scientific">Orlajensenia leifsoniae</name>
    <dbReference type="NCBI Taxonomy" id="2561933"/>
    <lineage>
        <taxon>Bacteria</taxon>
        <taxon>Bacillati</taxon>
        <taxon>Actinomycetota</taxon>
        <taxon>Actinomycetes</taxon>
        <taxon>Micrococcales</taxon>
        <taxon>Microbacteriaceae</taxon>
        <taxon>Orlajensenia</taxon>
    </lineage>
</organism>
<evidence type="ECO:0000256" key="1">
    <source>
        <dbReference type="SAM" id="Phobius"/>
    </source>
</evidence>
<keyword evidence="1" id="KW-0812">Transmembrane</keyword>
<dbReference type="InterPro" id="IPR010721">
    <property type="entry name" value="UstE-like"/>
</dbReference>
<dbReference type="GO" id="GO:0016020">
    <property type="term" value="C:membrane"/>
    <property type="evidence" value="ECO:0007669"/>
    <property type="project" value="TreeGrafter"/>
</dbReference>
<reference evidence="2 3" key="1">
    <citation type="journal article" date="2018" name="J. Microbiol.">
        <title>Leifsonia flava sp. nov., a novel actinobacterium isolated from the rhizosphere of Aquilegia viridiflora.</title>
        <authorList>
            <person name="Cai Y."/>
            <person name="Tao W.Z."/>
            <person name="Ma Y.J."/>
            <person name="Cheng J."/>
            <person name="Zhang M.Y."/>
            <person name="Zhang Y.X."/>
        </authorList>
    </citation>
    <scope>NUCLEOTIDE SEQUENCE [LARGE SCALE GENOMIC DNA]</scope>
    <source>
        <strain evidence="2 3">SYP-B2174</strain>
    </source>
</reference>
<gene>
    <name evidence="2" type="ORF">E4M00_04895</name>
</gene>
<dbReference type="AlphaFoldDB" id="A0A4Y9R2E6"/>
<proteinExistence type="predicted"/>
<dbReference type="Pfam" id="PF06966">
    <property type="entry name" value="DUF1295"/>
    <property type="match status" value="1"/>
</dbReference>
<dbReference type="Proteomes" id="UP000298127">
    <property type="component" value="Unassembled WGS sequence"/>
</dbReference>
<keyword evidence="1" id="KW-0472">Membrane</keyword>
<dbReference type="PANTHER" id="PTHR32251">
    <property type="entry name" value="3-OXO-5-ALPHA-STEROID 4-DEHYDROGENASE"/>
    <property type="match status" value="1"/>
</dbReference>
<feature type="transmembrane region" description="Helical" evidence="1">
    <location>
        <begin position="132"/>
        <end position="152"/>
    </location>
</feature>
<keyword evidence="1" id="KW-1133">Transmembrane helix</keyword>
<evidence type="ECO:0000313" key="2">
    <source>
        <dbReference type="EMBL" id="TFV98851.1"/>
    </source>
</evidence>
<evidence type="ECO:0000313" key="3">
    <source>
        <dbReference type="Proteomes" id="UP000298127"/>
    </source>
</evidence>
<keyword evidence="3" id="KW-1185">Reference proteome</keyword>